<evidence type="ECO:0000313" key="2">
    <source>
        <dbReference type="EMBL" id="VDL72273.1"/>
    </source>
</evidence>
<organism evidence="4">
    <name type="scientific">Nippostrongylus brasiliensis</name>
    <name type="common">Rat hookworm</name>
    <dbReference type="NCBI Taxonomy" id="27835"/>
    <lineage>
        <taxon>Eukaryota</taxon>
        <taxon>Metazoa</taxon>
        <taxon>Ecdysozoa</taxon>
        <taxon>Nematoda</taxon>
        <taxon>Chromadorea</taxon>
        <taxon>Rhabditida</taxon>
        <taxon>Rhabditina</taxon>
        <taxon>Rhabditomorpha</taxon>
        <taxon>Strongyloidea</taxon>
        <taxon>Heligmosomidae</taxon>
        <taxon>Nippostrongylus</taxon>
    </lineage>
</organism>
<dbReference type="GO" id="GO:0004867">
    <property type="term" value="F:serine-type endopeptidase inhibitor activity"/>
    <property type="evidence" value="ECO:0007669"/>
    <property type="project" value="InterPro"/>
</dbReference>
<feature type="domain" description="BPTI/Kunitz inhibitor" evidence="1">
    <location>
        <begin position="25"/>
        <end position="60"/>
    </location>
</feature>
<gene>
    <name evidence="2" type="ORF">NBR_LOCUS8684</name>
</gene>
<reference evidence="2 3" key="2">
    <citation type="submission" date="2018-11" db="EMBL/GenBank/DDBJ databases">
        <authorList>
            <consortium name="Pathogen Informatics"/>
        </authorList>
    </citation>
    <scope>NUCLEOTIDE SEQUENCE [LARGE SCALE GENOMIC DNA]</scope>
</reference>
<name>A0A0N4XZQ5_NIPBR</name>
<accession>A0A0N4XZQ5</accession>
<dbReference type="SMART" id="SM00131">
    <property type="entry name" value="KU"/>
    <property type="match status" value="1"/>
</dbReference>
<protein>
    <submittedName>
        <fullName evidence="4">BPTI/Kunitz inhibitor domain-containing protein</fullName>
    </submittedName>
</protein>
<dbReference type="InterPro" id="IPR052861">
    <property type="entry name" value="BPTI/Kunitz_domain"/>
</dbReference>
<dbReference type="AlphaFoldDB" id="A0A0N4XZQ5"/>
<dbReference type="PROSITE" id="PS50279">
    <property type="entry name" value="BPTI_KUNITZ_2"/>
    <property type="match status" value="1"/>
</dbReference>
<dbReference type="EMBL" id="UYSL01020037">
    <property type="protein sequence ID" value="VDL72273.1"/>
    <property type="molecule type" value="Genomic_DNA"/>
</dbReference>
<proteinExistence type="predicted"/>
<evidence type="ECO:0000259" key="1">
    <source>
        <dbReference type="PROSITE" id="PS50279"/>
    </source>
</evidence>
<dbReference type="InterPro" id="IPR036880">
    <property type="entry name" value="Kunitz_BPTI_sf"/>
</dbReference>
<dbReference type="PANTHER" id="PTHR47248:SF7">
    <property type="entry name" value="BPTI_KUNITZ INHIBITOR DOMAIN-CONTAINING PROTEIN"/>
    <property type="match status" value="1"/>
</dbReference>
<evidence type="ECO:0000313" key="4">
    <source>
        <dbReference type="WBParaSite" id="NBR_0000868301-mRNA-1"/>
    </source>
</evidence>
<dbReference type="Gene3D" id="4.10.410.10">
    <property type="entry name" value="Pancreatic trypsin inhibitor Kunitz domain"/>
    <property type="match status" value="1"/>
</dbReference>
<dbReference type="OMA" id="HECFEYL"/>
<dbReference type="WBParaSite" id="NBR_0000868301-mRNA-1">
    <property type="protein sequence ID" value="NBR_0000868301-mRNA-1"/>
    <property type="gene ID" value="NBR_0000868301"/>
</dbReference>
<dbReference type="STRING" id="27835.A0A0N4XZQ5"/>
<sequence length="135" mass="15249">MLAHHVARPWTWAKRTAIKPLPYGQYHYDDDTVTCLAFRFTGCGGNSNNFLSLSECEDNCLPMDYNNCPANRPPVTSCNDERKCPEGSTCQRGYMISLCCDNKDIEKMEANYNPDCGGKKFVKVKSGEFHVGFFN</sequence>
<reference evidence="4" key="1">
    <citation type="submission" date="2017-02" db="UniProtKB">
        <authorList>
            <consortium name="WormBaseParasite"/>
        </authorList>
    </citation>
    <scope>IDENTIFICATION</scope>
</reference>
<dbReference type="PANTHER" id="PTHR47248">
    <property type="entry name" value="PROTEIN CBG06772"/>
    <property type="match status" value="1"/>
</dbReference>
<dbReference type="Proteomes" id="UP000271162">
    <property type="component" value="Unassembled WGS sequence"/>
</dbReference>
<dbReference type="SUPFAM" id="SSF57362">
    <property type="entry name" value="BPTI-like"/>
    <property type="match status" value="1"/>
</dbReference>
<dbReference type="InterPro" id="IPR002223">
    <property type="entry name" value="Kunitz_BPTI"/>
</dbReference>
<dbReference type="PROSITE" id="PS00280">
    <property type="entry name" value="BPTI_KUNITZ_1"/>
    <property type="match status" value="1"/>
</dbReference>
<dbReference type="InterPro" id="IPR020901">
    <property type="entry name" value="Prtase_inh_Kunz-CS"/>
</dbReference>
<keyword evidence="3" id="KW-1185">Reference proteome</keyword>
<evidence type="ECO:0000313" key="3">
    <source>
        <dbReference type="Proteomes" id="UP000271162"/>
    </source>
</evidence>
<dbReference type="Pfam" id="PF00014">
    <property type="entry name" value="Kunitz_BPTI"/>
    <property type="match status" value="1"/>
</dbReference>